<gene>
    <name evidence="2" type="ORF">Cph01nite_34010</name>
</gene>
<dbReference type="RefSeq" id="WP_203675961.1">
    <property type="nucleotide sequence ID" value="NZ_BONP01000032.1"/>
</dbReference>
<evidence type="ECO:0008006" key="4">
    <source>
        <dbReference type="Google" id="ProtNLM"/>
    </source>
</evidence>
<keyword evidence="1" id="KW-0472">Membrane</keyword>
<keyword evidence="1" id="KW-0812">Transmembrane</keyword>
<reference evidence="2 3" key="1">
    <citation type="submission" date="2021-01" db="EMBL/GenBank/DDBJ databases">
        <title>Whole genome shotgun sequence of Cellulomonas phragmiteti NBRC 110785.</title>
        <authorList>
            <person name="Komaki H."/>
            <person name="Tamura T."/>
        </authorList>
    </citation>
    <scope>NUCLEOTIDE SEQUENCE [LARGE SCALE GENOMIC DNA]</scope>
    <source>
        <strain evidence="2 3">NBRC 110785</strain>
    </source>
</reference>
<sequence>MSAVTWHRPRTSAVPARLPLRTRLRHLNETIRWAPAPYFEGPAPQRLRYIGYVLASVLGWTAGSLLVLAAVGRALASI</sequence>
<protein>
    <recommendedName>
        <fullName evidence="4">Chemotaxis protein CheW</fullName>
    </recommendedName>
</protein>
<proteinExistence type="predicted"/>
<keyword evidence="3" id="KW-1185">Reference proteome</keyword>
<name>A0ABQ4DQL8_9CELL</name>
<dbReference type="Proteomes" id="UP000614741">
    <property type="component" value="Unassembled WGS sequence"/>
</dbReference>
<evidence type="ECO:0000313" key="2">
    <source>
        <dbReference type="EMBL" id="GIG41639.1"/>
    </source>
</evidence>
<feature type="transmembrane region" description="Helical" evidence="1">
    <location>
        <begin position="49"/>
        <end position="71"/>
    </location>
</feature>
<evidence type="ECO:0000256" key="1">
    <source>
        <dbReference type="SAM" id="Phobius"/>
    </source>
</evidence>
<evidence type="ECO:0000313" key="3">
    <source>
        <dbReference type="Proteomes" id="UP000614741"/>
    </source>
</evidence>
<accession>A0ABQ4DQL8</accession>
<comment type="caution">
    <text evidence="2">The sequence shown here is derived from an EMBL/GenBank/DDBJ whole genome shotgun (WGS) entry which is preliminary data.</text>
</comment>
<organism evidence="2 3">
    <name type="scientific">Cellulomonas phragmiteti</name>
    <dbReference type="NCBI Taxonomy" id="478780"/>
    <lineage>
        <taxon>Bacteria</taxon>
        <taxon>Bacillati</taxon>
        <taxon>Actinomycetota</taxon>
        <taxon>Actinomycetes</taxon>
        <taxon>Micrococcales</taxon>
        <taxon>Cellulomonadaceae</taxon>
        <taxon>Cellulomonas</taxon>
    </lineage>
</organism>
<keyword evidence="1" id="KW-1133">Transmembrane helix</keyword>
<dbReference type="EMBL" id="BONP01000032">
    <property type="protein sequence ID" value="GIG41639.1"/>
    <property type="molecule type" value="Genomic_DNA"/>
</dbReference>